<dbReference type="AlphaFoldDB" id="A0A7J6WTC1"/>
<evidence type="ECO:0000256" key="4">
    <source>
        <dbReference type="ARBA" id="ARBA00037868"/>
    </source>
</evidence>
<name>A0A7J6WTC1_THATH</name>
<evidence type="ECO:0000313" key="7">
    <source>
        <dbReference type="Proteomes" id="UP000554482"/>
    </source>
</evidence>
<protein>
    <submittedName>
        <fullName evidence="6">Ras-related protein rabc1</fullName>
    </submittedName>
</protein>
<organism evidence="6 7">
    <name type="scientific">Thalictrum thalictroides</name>
    <name type="common">Rue-anemone</name>
    <name type="synonym">Anemone thalictroides</name>
    <dbReference type="NCBI Taxonomy" id="46969"/>
    <lineage>
        <taxon>Eukaryota</taxon>
        <taxon>Viridiplantae</taxon>
        <taxon>Streptophyta</taxon>
        <taxon>Embryophyta</taxon>
        <taxon>Tracheophyta</taxon>
        <taxon>Spermatophyta</taxon>
        <taxon>Magnoliopsida</taxon>
        <taxon>Ranunculales</taxon>
        <taxon>Ranunculaceae</taxon>
        <taxon>Thalictroideae</taxon>
        <taxon>Thalictrum</taxon>
    </lineage>
</organism>
<sequence>MNVDGSCNGQYSGIGIVIRNESGAYFAGLSQSIGCCTNGLAEWWVLKKGLLLLKQLQLSKLDRRASEIRTLTSSYYRGAQGVIITVYDVTRREAFTNLSDVWAKLIDLYSTNQDCFRMLVGH</sequence>
<dbReference type="GO" id="GO:0003924">
    <property type="term" value="F:GTPase activity"/>
    <property type="evidence" value="ECO:0007669"/>
    <property type="project" value="InterPro"/>
</dbReference>
<dbReference type="Proteomes" id="UP000554482">
    <property type="component" value="Unassembled WGS sequence"/>
</dbReference>
<comment type="similarity">
    <text evidence="1">Belongs to the small GTPase superfamily. Rab family.</text>
</comment>
<evidence type="ECO:0000256" key="1">
    <source>
        <dbReference type="ARBA" id="ARBA00006270"/>
    </source>
</evidence>
<dbReference type="GO" id="GO:0012505">
    <property type="term" value="C:endomembrane system"/>
    <property type="evidence" value="ECO:0007669"/>
    <property type="project" value="UniProtKB-SubCell"/>
</dbReference>
<dbReference type="SUPFAM" id="SSF52540">
    <property type="entry name" value="P-loop containing nucleoside triphosphate hydrolases"/>
    <property type="match status" value="1"/>
</dbReference>
<evidence type="ECO:0000259" key="5">
    <source>
        <dbReference type="Pfam" id="PF13456"/>
    </source>
</evidence>
<gene>
    <name evidence="6" type="ORF">FRX31_009777</name>
</gene>
<dbReference type="InterPro" id="IPR050227">
    <property type="entry name" value="Rab"/>
</dbReference>
<evidence type="ECO:0000256" key="2">
    <source>
        <dbReference type="ARBA" id="ARBA00022741"/>
    </source>
</evidence>
<dbReference type="SUPFAM" id="SSF53098">
    <property type="entry name" value="Ribonuclease H-like"/>
    <property type="match status" value="1"/>
</dbReference>
<reference evidence="6 7" key="1">
    <citation type="submission" date="2020-06" db="EMBL/GenBank/DDBJ databases">
        <title>Transcriptomic and genomic resources for Thalictrum thalictroides and T. hernandezii: Facilitating candidate gene discovery in an emerging model plant lineage.</title>
        <authorList>
            <person name="Arias T."/>
            <person name="Riano-Pachon D.M."/>
            <person name="Di Stilio V.S."/>
        </authorList>
    </citation>
    <scope>NUCLEOTIDE SEQUENCE [LARGE SCALE GENOMIC DNA]</scope>
    <source>
        <strain evidence="7">cv. WT478/WT964</strain>
        <tissue evidence="6">Leaves</tissue>
    </source>
</reference>
<dbReference type="Pfam" id="PF00071">
    <property type="entry name" value="Ras"/>
    <property type="match status" value="1"/>
</dbReference>
<evidence type="ECO:0000256" key="3">
    <source>
        <dbReference type="ARBA" id="ARBA00023134"/>
    </source>
</evidence>
<dbReference type="Pfam" id="PF13456">
    <property type="entry name" value="RVT_3"/>
    <property type="match status" value="1"/>
</dbReference>
<dbReference type="Gene3D" id="3.40.50.300">
    <property type="entry name" value="P-loop containing nucleotide triphosphate hydrolases"/>
    <property type="match status" value="1"/>
</dbReference>
<dbReference type="EMBL" id="JABWDY010010502">
    <property type="protein sequence ID" value="KAF5200636.1"/>
    <property type="molecule type" value="Genomic_DNA"/>
</dbReference>
<comment type="caution">
    <text evidence="6">The sequence shown here is derived from an EMBL/GenBank/DDBJ whole genome shotgun (WGS) entry which is preliminary data.</text>
</comment>
<dbReference type="GO" id="GO:0003676">
    <property type="term" value="F:nucleic acid binding"/>
    <property type="evidence" value="ECO:0007669"/>
    <property type="project" value="InterPro"/>
</dbReference>
<dbReference type="GO" id="GO:0005525">
    <property type="term" value="F:GTP binding"/>
    <property type="evidence" value="ECO:0007669"/>
    <property type="project" value="UniProtKB-KW"/>
</dbReference>
<dbReference type="InterPro" id="IPR012337">
    <property type="entry name" value="RNaseH-like_sf"/>
</dbReference>
<dbReference type="InterPro" id="IPR001806">
    <property type="entry name" value="Small_GTPase"/>
</dbReference>
<dbReference type="InterPro" id="IPR002156">
    <property type="entry name" value="RNaseH_domain"/>
</dbReference>
<keyword evidence="2" id="KW-0547">Nucleotide-binding</keyword>
<comment type="subcellular location">
    <subcellularLocation>
        <location evidence="4">Endomembrane system</location>
        <topology evidence="4">Lipid-anchor</topology>
    </subcellularLocation>
</comment>
<dbReference type="PANTHER" id="PTHR47977">
    <property type="entry name" value="RAS-RELATED PROTEIN RAB"/>
    <property type="match status" value="1"/>
</dbReference>
<dbReference type="InterPro" id="IPR027417">
    <property type="entry name" value="P-loop_NTPase"/>
</dbReference>
<dbReference type="GO" id="GO:0004523">
    <property type="term" value="F:RNA-DNA hybrid ribonuclease activity"/>
    <property type="evidence" value="ECO:0007669"/>
    <property type="project" value="InterPro"/>
</dbReference>
<keyword evidence="3" id="KW-0342">GTP-binding</keyword>
<evidence type="ECO:0000313" key="6">
    <source>
        <dbReference type="EMBL" id="KAF5200636.1"/>
    </source>
</evidence>
<keyword evidence="7" id="KW-1185">Reference proteome</keyword>
<accession>A0A7J6WTC1</accession>
<feature type="domain" description="RNase H type-1" evidence="5">
    <location>
        <begin position="2"/>
        <end position="61"/>
    </location>
</feature>
<proteinExistence type="inferred from homology"/>